<dbReference type="Proteomes" id="UP000647424">
    <property type="component" value="Unassembled WGS sequence"/>
</dbReference>
<dbReference type="PANTHER" id="PTHR38765:SF1">
    <property type="entry name" value="DUF484 DOMAIN-CONTAINING PROTEIN"/>
    <property type="match status" value="1"/>
</dbReference>
<dbReference type="RefSeq" id="WP_191819911.1">
    <property type="nucleotide sequence ID" value="NZ_JACYFT010000003.1"/>
</dbReference>
<organism evidence="2 3">
    <name type="scientific">Limnohabitans radicicola</name>
    <dbReference type="NCBI Taxonomy" id="2771427"/>
    <lineage>
        <taxon>Bacteria</taxon>
        <taxon>Pseudomonadati</taxon>
        <taxon>Pseudomonadota</taxon>
        <taxon>Betaproteobacteria</taxon>
        <taxon>Burkholderiales</taxon>
        <taxon>Comamonadaceae</taxon>
        <taxon>Limnohabitans</taxon>
    </lineage>
</organism>
<sequence>MTTQPPMAPITEDDIANYLANTPDFFERHASLLASVQLTHPQSHRAVSLQERQAQMLRDKIKSLEHRIMDMIRHGNENMILTDKLHRWACELLVARADEMAAFAVDNIRELFQVPQVALRLWGVNEAHAEAVYAQGVTDAVREQAAALETPYVGTNTGFEAVQWLEQPAQAASLALMALRPAPGQAAFGLLVLASPDAQRFNSQMGTELLERLAELAGAALSVLRAQEA</sequence>
<dbReference type="InterPro" id="IPR029016">
    <property type="entry name" value="GAF-like_dom_sf"/>
</dbReference>
<dbReference type="PANTHER" id="PTHR38765">
    <property type="entry name" value="DUF484 DOMAIN-CONTAINING PROTEIN"/>
    <property type="match status" value="1"/>
</dbReference>
<name>A0A927IMV8_9BURK</name>
<dbReference type="Pfam" id="PF04340">
    <property type="entry name" value="DUF484"/>
    <property type="match status" value="1"/>
</dbReference>
<dbReference type="Gene3D" id="3.30.450.40">
    <property type="match status" value="1"/>
</dbReference>
<evidence type="ECO:0000313" key="2">
    <source>
        <dbReference type="EMBL" id="MBD8051412.1"/>
    </source>
</evidence>
<gene>
    <name evidence="2" type="ORF">IC609_12760</name>
</gene>
<proteinExistence type="predicted"/>
<reference evidence="2" key="1">
    <citation type="submission" date="2020-09" db="EMBL/GenBank/DDBJ databases">
        <title>Genome seq and assembly of Limnohabitants sp.</title>
        <authorList>
            <person name="Chhetri G."/>
        </authorList>
    </citation>
    <scope>NUCLEOTIDE SEQUENCE</scope>
    <source>
        <strain evidence="2">JUR4</strain>
    </source>
</reference>
<dbReference type="InterPro" id="IPR007435">
    <property type="entry name" value="DUF484"/>
</dbReference>
<keyword evidence="1" id="KW-0175">Coiled coil</keyword>
<dbReference type="AlphaFoldDB" id="A0A927IMV8"/>
<keyword evidence="3" id="KW-1185">Reference proteome</keyword>
<evidence type="ECO:0000256" key="1">
    <source>
        <dbReference type="SAM" id="Coils"/>
    </source>
</evidence>
<comment type="caution">
    <text evidence="2">The sequence shown here is derived from an EMBL/GenBank/DDBJ whole genome shotgun (WGS) entry which is preliminary data.</text>
</comment>
<evidence type="ECO:0000313" key="3">
    <source>
        <dbReference type="Proteomes" id="UP000647424"/>
    </source>
</evidence>
<accession>A0A927IMV8</accession>
<dbReference type="EMBL" id="JACYFT010000003">
    <property type="protein sequence ID" value="MBD8051412.1"/>
    <property type="molecule type" value="Genomic_DNA"/>
</dbReference>
<feature type="coiled-coil region" evidence="1">
    <location>
        <begin position="47"/>
        <end position="74"/>
    </location>
</feature>
<protein>
    <submittedName>
        <fullName evidence="2">DUF484 family protein</fullName>
    </submittedName>
</protein>